<dbReference type="STRING" id="42155.A0A0R3Q7R9"/>
<feature type="repeat" description="WD" evidence="1">
    <location>
        <begin position="152"/>
        <end position="184"/>
    </location>
</feature>
<gene>
    <name evidence="2" type="ORF">BTMF_LOCUS1701</name>
</gene>
<dbReference type="GO" id="GO:0043291">
    <property type="term" value="C:RAVE complex"/>
    <property type="evidence" value="ECO:0007669"/>
    <property type="project" value="TreeGrafter"/>
</dbReference>
<dbReference type="PROSITE" id="PS50082">
    <property type="entry name" value="WD_REPEATS_2"/>
    <property type="match status" value="1"/>
</dbReference>
<dbReference type="Proteomes" id="UP000280834">
    <property type="component" value="Unassembled WGS sequence"/>
</dbReference>
<dbReference type="AlphaFoldDB" id="A0A0R3Q7R9"/>
<evidence type="ECO:0000313" key="2">
    <source>
        <dbReference type="EMBL" id="VDO10877.1"/>
    </source>
</evidence>
<evidence type="ECO:0000256" key="1">
    <source>
        <dbReference type="PROSITE-ProRule" id="PRU00221"/>
    </source>
</evidence>
<dbReference type="InterPro" id="IPR001680">
    <property type="entry name" value="WD40_rpt"/>
</dbReference>
<protein>
    <submittedName>
        <fullName evidence="4">WD_REPEATS_REGION domain-containing protein</fullName>
    </submittedName>
</protein>
<dbReference type="GO" id="GO:0007035">
    <property type="term" value="P:vacuolar acidification"/>
    <property type="evidence" value="ECO:0007669"/>
    <property type="project" value="TreeGrafter"/>
</dbReference>
<dbReference type="EMBL" id="UZAG01001273">
    <property type="protein sequence ID" value="VDO10877.1"/>
    <property type="molecule type" value="Genomic_DNA"/>
</dbReference>
<dbReference type="InterPro" id="IPR015943">
    <property type="entry name" value="WD40/YVTN_repeat-like_dom_sf"/>
</dbReference>
<keyword evidence="1" id="KW-0853">WD repeat</keyword>
<dbReference type="Gene3D" id="2.130.10.10">
    <property type="entry name" value="YVTN repeat-like/Quinoprotein amine dehydrogenase"/>
    <property type="match status" value="1"/>
</dbReference>
<keyword evidence="3" id="KW-1185">Reference proteome</keyword>
<dbReference type="InterPro" id="IPR036322">
    <property type="entry name" value="WD40_repeat_dom_sf"/>
</dbReference>
<organism evidence="4">
    <name type="scientific">Brugia timori</name>
    <dbReference type="NCBI Taxonomy" id="42155"/>
    <lineage>
        <taxon>Eukaryota</taxon>
        <taxon>Metazoa</taxon>
        <taxon>Ecdysozoa</taxon>
        <taxon>Nematoda</taxon>
        <taxon>Chromadorea</taxon>
        <taxon>Rhabditida</taxon>
        <taxon>Spirurina</taxon>
        <taxon>Spiruromorpha</taxon>
        <taxon>Filarioidea</taxon>
        <taxon>Onchocercidae</taxon>
        <taxon>Brugia</taxon>
    </lineage>
</organism>
<sequence>METNNTPFEYADLSVLPVKRIWLYLIRQDHILPLFIKHIFGFADQQNESFLREGVGELESSDAVNVFKIVQREHEPIAAFCCSEVRHGWLVVSNTRELQEMDITALLNDAKNLKLSAWLFNRTELDVALDGTKRDVFKVYPFYHWIQFLQMYKRQVNGIRRLDSHPTMPYYVSGSSDGSIRLWEWGVGQPVFTPRIAGQYAKVCFLFFWFQRFV</sequence>
<reference evidence="4" key="1">
    <citation type="submission" date="2017-02" db="UniProtKB">
        <authorList>
            <consortium name="WormBaseParasite"/>
        </authorList>
    </citation>
    <scope>IDENTIFICATION</scope>
</reference>
<dbReference type="PANTHER" id="PTHR13950:SF9">
    <property type="entry name" value="RABCONNECTIN-3A"/>
    <property type="match status" value="1"/>
</dbReference>
<dbReference type="SUPFAM" id="SSF50978">
    <property type="entry name" value="WD40 repeat-like"/>
    <property type="match status" value="1"/>
</dbReference>
<evidence type="ECO:0000313" key="4">
    <source>
        <dbReference type="WBParaSite" id="BTMF_0000237301-mRNA-1"/>
    </source>
</evidence>
<dbReference type="InterPro" id="IPR052208">
    <property type="entry name" value="DmX-like/RAVE_component"/>
</dbReference>
<reference evidence="2 3" key="2">
    <citation type="submission" date="2018-11" db="EMBL/GenBank/DDBJ databases">
        <authorList>
            <consortium name="Pathogen Informatics"/>
        </authorList>
    </citation>
    <scope>NUCLEOTIDE SEQUENCE [LARGE SCALE GENOMIC DNA]</scope>
</reference>
<accession>A0A0R3Q7R9</accession>
<evidence type="ECO:0000313" key="3">
    <source>
        <dbReference type="Proteomes" id="UP000280834"/>
    </source>
</evidence>
<dbReference type="PANTHER" id="PTHR13950">
    <property type="entry name" value="RABCONNECTIN-RELATED"/>
    <property type="match status" value="1"/>
</dbReference>
<dbReference type="WBParaSite" id="BTMF_0000237301-mRNA-1">
    <property type="protein sequence ID" value="BTMF_0000237301-mRNA-1"/>
    <property type="gene ID" value="BTMF_0000237301"/>
</dbReference>
<name>A0A0R3Q7R9_9BILA</name>
<proteinExistence type="predicted"/>